<proteinExistence type="predicted"/>
<sequence>MEVSNTYSKVLYCVQTDTLWWRPASELKKSPIFRFTLNQFESEINNDFPKTEIPLHQEVPLAEELLGVHQYLRGHKTS</sequence>
<reference evidence="1 2" key="1">
    <citation type="submission" date="2023-09" db="EMBL/GenBank/DDBJ databases">
        <title>Novel taxa isolated from Blanes Bay.</title>
        <authorList>
            <person name="Rey-Velasco X."/>
            <person name="Lucena T."/>
        </authorList>
    </citation>
    <scope>NUCLEOTIDE SEQUENCE [LARGE SCALE GENOMIC DNA]</scope>
    <source>
        <strain evidence="1 2">S334</strain>
    </source>
</reference>
<evidence type="ECO:0000313" key="2">
    <source>
        <dbReference type="Proteomes" id="UP001250656"/>
    </source>
</evidence>
<dbReference type="EMBL" id="JAVTTP010000001">
    <property type="protein sequence ID" value="MDT7830442.1"/>
    <property type="molecule type" value="Genomic_DNA"/>
</dbReference>
<protein>
    <submittedName>
        <fullName evidence="1">Uncharacterized protein</fullName>
    </submittedName>
</protein>
<comment type="caution">
    <text evidence="1">The sequence shown here is derived from an EMBL/GenBank/DDBJ whole genome shotgun (WGS) entry which is preliminary data.</text>
</comment>
<organism evidence="1 2">
    <name type="scientific">Pricia mediterranea</name>
    <dbReference type="NCBI Taxonomy" id="3076079"/>
    <lineage>
        <taxon>Bacteria</taxon>
        <taxon>Pseudomonadati</taxon>
        <taxon>Bacteroidota</taxon>
        <taxon>Flavobacteriia</taxon>
        <taxon>Flavobacteriales</taxon>
        <taxon>Flavobacteriaceae</taxon>
        <taxon>Pricia</taxon>
    </lineage>
</organism>
<gene>
    <name evidence="1" type="ORF">RQM65_17370</name>
</gene>
<dbReference type="RefSeq" id="WP_314016706.1">
    <property type="nucleotide sequence ID" value="NZ_JAVTTP010000001.1"/>
</dbReference>
<evidence type="ECO:0000313" key="1">
    <source>
        <dbReference type="EMBL" id="MDT7830442.1"/>
    </source>
</evidence>
<accession>A0ABU3LBJ2</accession>
<dbReference type="Proteomes" id="UP001250656">
    <property type="component" value="Unassembled WGS sequence"/>
</dbReference>
<name>A0ABU3LBJ2_9FLAO</name>
<keyword evidence="2" id="KW-1185">Reference proteome</keyword>